<keyword evidence="2" id="KW-0597">Phosphoprotein</keyword>
<feature type="domain" description="Carrier" evidence="3">
    <location>
        <begin position="573"/>
        <end position="646"/>
    </location>
</feature>
<dbReference type="Gene3D" id="3.40.50.12780">
    <property type="entry name" value="N-terminal domain of ligase-like"/>
    <property type="match status" value="1"/>
</dbReference>
<dbReference type="Pfam" id="PF00501">
    <property type="entry name" value="AMP-binding"/>
    <property type="match status" value="1"/>
</dbReference>
<dbReference type="Pfam" id="PF13193">
    <property type="entry name" value="AMP-binding_C"/>
    <property type="match status" value="1"/>
</dbReference>
<dbReference type="InterPro" id="IPR009081">
    <property type="entry name" value="PP-bd_ACP"/>
</dbReference>
<dbReference type="Pfam" id="PF00550">
    <property type="entry name" value="PP-binding"/>
    <property type="match status" value="1"/>
</dbReference>
<comment type="caution">
    <text evidence="4">The sequence shown here is derived from an EMBL/GenBank/DDBJ whole genome shotgun (WGS) entry which is preliminary data.</text>
</comment>
<keyword evidence="1" id="KW-0596">Phosphopantetheine</keyword>
<dbReference type="AlphaFoldDB" id="A0A317D4C8"/>
<dbReference type="SUPFAM" id="SSF51735">
    <property type="entry name" value="NAD(P)-binding Rossmann-fold domains"/>
    <property type="match status" value="1"/>
</dbReference>
<dbReference type="SUPFAM" id="SSF47336">
    <property type="entry name" value="ACP-like"/>
    <property type="match status" value="1"/>
</dbReference>
<dbReference type="InterPro" id="IPR010080">
    <property type="entry name" value="Thioester_reductase-like_dom"/>
</dbReference>
<evidence type="ECO:0000256" key="1">
    <source>
        <dbReference type="ARBA" id="ARBA00022450"/>
    </source>
</evidence>
<evidence type="ECO:0000256" key="2">
    <source>
        <dbReference type="ARBA" id="ARBA00022553"/>
    </source>
</evidence>
<dbReference type="InterPro" id="IPR000873">
    <property type="entry name" value="AMP-dep_synth/lig_dom"/>
</dbReference>
<dbReference type="NCBIfam" id="TIGR01746">
    <property type="entry name" value="Thioester-redct"/>
    <property type="match status" value="1"/>
</dbReference>
<name>A0A317D4C8_9ACTN</name>
<organism evidence="4 5">
    <name type="scientific">Micromonospora acroterricola</name>
    <dbReference type="NCBI Taxonomy" id="2202421"/>
    <lineage>
        <taxon>Bacteria</taxon>
        <taxon>Bacillati</taxon>
        <taxon>Actinomycetota</taxon>
        <taxon>Actinomycetes</taxon>
        <taxon>Micromonosporales</taxon>
        <taxon>Micromonosporaceae</taxon>
        <taxon>Micromonospora</taxon>
    </lineage>
</organism>
<reference evidence="4 5" key="1">
    <citation type="submission" date="2018-05" db="EMBL/GenBank/DDBJ databases">
        <title>Micromonospora atacamensis sp. nov., a novel actinobacteria isolated from high altitude Atacama Desert soil.</title>
        <authorList>
            <person name="Carro L."/>
            <person name="Golinska P."/>
            <person name="Klenk H.-P."/>
            <person name="Goodfellow M."/>
        </authorList>
    </citation>
    <scope>NUCLEOTIDE SEQUENCE [LARGE SCALE GENOMIC DNA]</scope>
    <source>
        <strain evidence="4 5">5R2A7</strain>
    </source>
</reference>
<dbReference type="InterPro" id="IPR013120">
    <property type="entry name" value="FAR_NAD-bd"/>
</dbReference>
<dbReference type="EMBL" id="QGKR01000178">
    <property type="protein sequence ID" value="PWR09467.1"/>
    <property type="molecule type" value="Genomic_DNA"/>
</dbReference>
<dbReference type="Proteomes" id="UP000245410">
    <property type="component" value="Unassembled WGS sequence"/>
</dbReference>
<dbReference type="Gene3D" id="3.30.300.30">
    <property type="match status" value="1"/>
</dbReference>
<dbReference type="PROSITE" id="PS50075">
    <property type="entry name" value="CARRIER"/>
    <property type="match status" value="1"/>
</dbReference>
<protein>
    <submittedName>
        <fullName evidence="4">Amino acid adenylation protein</fullName>
    </submittedName>
</protein>
<dbReference type="PANTHER" id="PTHR44845">
    <property type="entry name" value="CARRIER DOMAIN-CONTAINING PROTEIN"/>
    <property type="match status" value="1"/>
</dbReference>
<dbReference type="InterPro" id="IPR042099">
    <property type="entry name" value="ANL_N_sf"/>
</dbReference>
<evidence type="ECO:0000259" key="3">
    <source>
        <dbReference type="PROSITE" id="PS50075"/>
    </source>
</evidence>
<proteinExistence type="predicted"/>
<evidence type="ECO:0000313" key="4">
    <source>
        <dbReference type="EMBL" id="PWR09467.1"/>
    </source>
</evidence>
<dbReference type="InterPro" id="IPR045851">
    <property type="entry name" value="AMP-bd_C_sf"/>
</dbReference>
<dbReference type="Pfam" id="PF07993">
    <property type="entry name" value="NAD_binding_4"/>
    <property type="match status" value="1"/>
</dbReference>
<evidence type="ECO:0000313" key="5">
    <source>
        <dbReference type="Proteomes" id="UP000245410"/>
    </source>
</evidence>
<gene>
    <name evidence="4" type="ORF">DKT68_11970</name>
</gene>
<dbReference type="SUPFAM" id="SSF56801">
    <property type="entry name" value="Acetyl-CoA synthetase-like"/>
    <property type="match status" value="1"/>
</dbReference>
<dbReference type="Gene3D" id="1.10.1200.10">
    <property type="entry name" value="ACP-like"/>
    <property type="match status" value="1"/>
</dbReference>
<dbReference type="InterPro" id="IPR010071">
    <property type="entry name" value="AA_adenyl_dom"/>
</dbReference>
<dbReference type="NCBIfam" id="TIGR01733">
    <property type="entry name" value="AA-adenyl-dom"/>
    <property type="match status" value="1"/>
</dbReference>
<dbReference type="InterPro" id="IPR036736">
    <property type="entry name" value="ACP-like_sf"/>
</dbReference>
<dbReference type="PANTHER" id="PTHR44845:SF6">
    <property type="entry name" value="BETA-ALANINE-ACTIVATING ENZYME"/>
    <property type="match status" value="1"/>
</dbReference>
<dbReference type="InterPro" id="IPR036291">
    <property type="entry name" value="NAD(P)-bd_dom_sf"/>
</dbReference>
<dbReference type="InterPro" id="IPR025110">
    <property type="entry name" value="AMP-bd_C"/>
</dbReference>
<dbReference type="CDD" id="cd05930">
    <property type="entry name" value="A_NRPS"/>
    <property type="match status" value="1"/>
</dbReference>
<dbReference type="Gene3D" id="3.40.50.720">
    <property type="entry name" value="NAD(P)-binding Rossmann-like Domain"/>
    <property type="match status" value="1"/>
</dbReference>
<sequence>MQSTGTTKSCLRHCRYGILRTAWERCLRGVLRNTLTVARTGRARRSPAEVGALLTGPVRPRPIDETVVDLIDDTIRTHPDAVAIIHPAGTLTYRDVDRLAGAVTADLLAVGAGRGDFVALLLDDRVGLLVAMLGTMRSGAAFVPFDRAWPALRQVRMLDGLSPVAAVGSHPPDGAPAVPVIGVRTDPATVRVTSPAADRPRPEDPIYAFFTSGSTGLPKCAVNLHHGLVNRFLSMTERFAADGGVVLQNSAHTFDSSIWQLLWPLTRGGTVVIPDRTGILDFDATLAQIHRHGVTMTDFVPSIFDLLVERLQNRPQDRHLLASMRQVFIGGEAAKPHAVQAFRRMFAQVRVTNTYGPTEASIGSVFHAVSEDDRQVIPLGLPLPNTSVLILDEHGDPTPRGEIGEIHLAGVCLGAGYHGDAERTRQVFVPNPYDEVPGDLLYRTGDFGWVREDGLLMFSGRRDAQVQITGVRVDLGEIEYALTTLPGVQQVKVVVDEAGATAMLVCFYSAERGVTEEALREHARAALPAALVPGRFVRLATLPLLSNGKVDQERLRRRLAGAAPRAADTEAAYPPESVEARIAQIWTRVLGFSAYDDDFYCLGGTSLGAARLAVEFERTFGIRLDVRDLIRAATIPAQAELVRRGRPLPPPDVAPHELASDLRLGELGRVRVRRPDDPGAILLVGATGFIGTHVLAALSAQGDRPVVCLVRATDHEAARHRVTAALTAAGYGPAELIGWSALAGDLDQPHLGLMAADWRRLCRQVGTIVDAGGRVDTLRDYADLRTTNVHGLRTLIHLAGAHVRKRIISLSTTTVRDVHGTPLAESFLAPWSTLPADGYSQSKWVGEQLLRAAAEQGVPTAVVRLGEVAAHSRTGHANPRSSVTMILRLCLRLGVRPPTRLHVDWTPVDVVARMVAALTEPRHPVPPGTVLNVVAPASVPVTDLLSRLRADAGALPEIPYDRFLDRAADLVGDDETARCLAVLRPRSAAATDALAGVCHDALVGTDTIRAARMARDLGLGWGTSRDREIDTMIDRLTRTSLSVNRPHLSTATVQ</sequence>
<accession>A0A317D4C8</accession>
<keyword evidence="5" id="KW-1185">Reference proteome</keyword>